<gene>
    <name evidence="2" type="ORF">BJF91_05020</name>
</gene>
<accession>A0A1Q8ZZU5</accession>
<evidence type="ECO:0000259" key="1">
    <source>
        <dbReference type="Pfam" id="PF25535"/>
    </source>
</evidence>
<dbReference type="STRING" id="887144.BJF91_05020"/>
<evidence type="ECO:0000313" key="2">
    <source>
        <dbReference type="EMBL" id="OLP47738.1"/>
    </source>
</evidence>
<reference evidence="2 3" key="1">
    <citation type="submission" date="2016-09" db="EMBL/GenBank/DDBJ databases">
        <title>Rhizobium oryziradicis sp. nov., isolated from the root of rice.</title>
        <authorList>
            <person name="Zhao J."/>
            <person name="Zhang X."/>
        </authorList>
    </citation>
    <scope>NUCLEOTIDE SEQUENCE [LARGE SCALE GENOMIC DNA]</scope>
    <source>
        <strain evidence="2 3">14971</strain>
    </source>
</reference>
<keyword evidence="3" id="KW-1185">Reference proteome</keyword>
<dbReference type="Pfam" id="PF25535">
    <property type="entry name" value="DUF7919"/>
    <property type="match status" value="1"/>
</dbReference>
<dbReference type="InterPro" id="IPR057679">
    <property type="entry name" value="DUF7919"/>
</dbReference>
<proteinExistence type="predicted"/>
<organism evidence="2 3">
    <name type="scientific">Allorhizobium taibaishanense</name>
    <dbReference type="NCBI Taxonomy" id="887144"/>
    <lineage>
        <taxon>Bacteria</taxon>
        <taxon>Pseudomonadati</taxon>
        <taxon>Pseudomonadota</taxon>
        <taxon>Alphaproteobacteria</taxon>
        <taxon>Hyphomicrobiales</taxon>
        <taxon>Rhizobiaceae</taxon>
        <taxon>Rhizobium/Agrobacterium group</taxon>
        <taxon>Allorhizobium</taxon>
    </lineage>
</organism>
<dbReference type="AlphaFoldDB" id="A0A1Q8ZZU5"/>
<sequence>MVHFRDLERHTTPCDDTVLLSVGWLGRDMEYPTGEVAPNFYEKLRELCRNPWQPFATAGFHICDLCQYDGVSLKGQLYVPDQDCIYVAPAGVAHYIAAHWYNPPAAFVQAVLNCPPMQTMDYKKKLLANGGRGLTRAFKEPSQPK</sequence>
<evidence type="ECO:0000313" key="3">
    <source>
        <dbReference type="Proteomes" id="UP000185598"/>
    </source>
</evidence>
<comment type="caution">
    <text evidence="2">The sequence shown here is derived from an EMBL/GenBank/DDBJ whole genome shotgun (WGS) entry which is preliminary data.</text>
</comment>
<protein>
    <recommendedName>
        <fullName evidence="1">DUF7919 domain-containing protein</fullName>
    </recommendedName>
</protein>
<feature type="domain" description="DUF7919" evidence="1">
    <location>
        <begin position="3"/>
        <end position="112"/>
    </location>
</feature>
<name>A0A1Q8ZZU5_9HYPH</name>
<dbReference type="Proteomes" id="UP000185598">
    <property type="component" value="Unassembled WGS sequence"/>
</dbReference>
<dbReference type="EMBL" id="MKIN01000027">
    <property type="protein sequence ID" value="OLP47738.1"/>
    <property type="molecule type" value="Genomic_DNA"/>
</dbReference>